<name>A0A2J9PNT0_9LACT</name>
<proteinExistence type="predicted"/>
<dbReference type="EMBL" id="NBTM02000001">
    <property type="protein sequence ID" value="PNL91977.1"/>
    <property type="molecule type" value="Genomic_DNA"/>
</dbReference>
<dbReference type="AlphaFoldDB" id="A0A2J9PNT0"/>
<reference evidence="2" key="1">
    <citation type="submission" date="2017-12" db="EMBL/GenBank/DDBJ databases">
        <title>FDA dAtabase for Regulatory Grade micrObial Sequences (FDA-ARGOS): Supporting development and validation of Infectious Disease Dx tests.</title>
        <authorList>
            <person name="Hoffmann M."/>
            <person name="Allard M."/>
            <person name="Evans P."/>
            <person name="Brown E."/>
            <person name="Tallon L."/>
            <person name="Sadzewicz L."/>
            <person name="Sengamalay N."/>
            <person name="Ott S."/>
            <person name="Godinez A."/>
            <person name="Nagaraj S."/>
            <person name="Vavikolanu K."/>
            <person name="Aluvathingal J."/>
            <person name="Nadendla S."/>
            <person name="Sichtig H."/>
        </authorList>
    </citation>
    <scope>NUCLEOTIDE SEQUENCE [LARGE SCALE GENOMIC DNA]</scope>
    <source>
        <strain evidence="2">FDAARGOS_249</strain>
    </source>
</reference>
<dbReference type="GO" id="GO:0006352">
    <property type="term" value="P:DNA-templated transcription initiation"/>
    <property type="evidence" value="ECO:0007669"/>
    <property type="project" value="InterPro"/>
</dbReference>
<evidence type="ECO:0000313" key="2">
    <source>
        <dbReference type="Proteomes" id="UP000192813"/>
    </source>
</evidence>
<dbReference type="Proteomes" id="UP000192813">
    <property type="component" value="Unassembled WGS sequence"/>
</dbReference>
<dbReference type="SUPFAM" id="SSF88946">
    <property type="entry name" value="Sigma2 domain of RNA polymerase sigma factors"/>
    <property type="match status" value="1"/>
</dbReference>
<gene>
    <name evidence="1" type="ORF">A6J77_006945</name>
</gene>
<dbReference type="RefSeq" id="WP_083069413.1">
    <property type="nucleotide sequence ID" value="NZ_NBTM02000001.1"/>
</dbReference>
<organism evidence="1 2">
    <name type="scientific">Aerococcus viridans</name>
    <dbReference type="NCBI Taxonomy" id="1377"/>
    <lineage>
        <taxon>Bacteria</taxon>
        <taxon>Bacillati</taxon>
        <taxon>Bacillota</taxon>
        <taxon>Bacilli</taxon>
        <taxon>Lactobacillales</taxon>
        <taxon>Aerococcaceae</taxon>
        <taxon>Aerococcus</taxon>
    </lineage>
</organism>
<comment type="caution">
    <text evidence="1">The sequence shown here is derived from an EMBL/GenBank/DDBJ whole genome shotgun (WGS) entry which is preliminary data.</text>
</comment>
<dbReference type="GO" id="GO:0003700">
    <property type="term" value="F:DNA-binding transcription factor activity"/>
    <property type="evidence" value="ECO:0007669"/>
    <property type="project" value="InterPro"/>
</dbReference>
<protein>
    <recommendedName>
        <fullName evidence="3">Sigma-70 family RNA polymerase sigma factor</fullName>
    </recommendedName>
</protein>
<evidence type="ECO:0000313" key="1">
    <source>
        <dbReference type="EMBL" id="PNL91977.1"/>
    </source>
</evidence>
<dbReference type="Gene3D" id="1.10.1740.10">
    <property type="match status" value="1"/>
</dbReference>
<evidence type="ECO:0008006" key="3">
    <source>
        <dbReference type="Google" id="ProtNLM"/>
    </source>
</evidence>
<sequence>MFDQYQYPELLDQYHGVIVHVLKRYHVDVYKSYYDDIYQLAQIALYQAAEDFDGDPLSEADRYRFVAYVKRVMAWRVLDELRKHTRLGGQEFSTTDEWVFEAGLGAGHPIEITADIQHFLAEAAKILQHRDLDFLYQVIACQGKTKLLLEIYPISRQAIYNKKRNLMDKLQSIRHLLVG</sequence>
<accession>A0A2J9PNT0</accession>
<dbReference type="InterPro" id="IPR013325">
    <property type="entry name" value="RNA_pol_sigma_r2"/>
</dbReference>